<evidence type="ECO:0000256" key="5">
    <source>
        <dbReference type="ARBA" id="ARBA00023015"/>
    </source>
</evidence>
<keyword evidence="4 9" id="KW-0902">Two-component regulatory system</keyword>
<keyword evidence="5 9" id="KW-0805">Transcription regulation</keyword>
<evidence type="ECO:0000256" key="4">
    <source>
        <dbReference type="ARBA" id="ARBA00023012"/>
    </source>
</evidence>
<keyword evidence="13" id="KW-1185">Reference proteome</keyword>
<dbReference type="Proteomes" id="UP000744769">
    <property type="component" value="Unassembled WGS sequence"/>
</dbReference>
<dbReference type="PANTHER" id="PTHR45526">
    <property type="entry name" value="TRANSCRIPTIONAL REGULATORY PROTEIN DPIA"/>
    <property type="match status" value="1"/>
</dbReference>
<keyword evidence="3 10" id="KW-0597">Phosphoprotein</keyword>
<evidence type="ECO:0000313" key="12">
    <source>
        <dbReference type="EMBL" id="NHN57068.1"/>
    </source>
</evidence>
<dbReference type="Gene3D" id="3.40.50.2300">
    <property type="match status" value="1"/>
</dbReference>
<evidence type="ECO:0000256" key="10">
    <source>
        <dbReference type="PROSITE-ProRule" id="PRU00169"/>
    </source>
</evidence>
<keyword evidence="2 9" id="KW-0963">Cytoplasm</keyword>
<dbReference type="PIRSF" id="PIRSF006171">
    <property type="entry name" value="RR_citrat_malat"/>
    <property type="match status" value="1"/>
</dbReference>
<dbReference type="PROSITE" id="PS50110">
    <property type="entry name" value="RESPONSE_REGULATORY"/>
    <property type="match status" value="1"/>
</dbReference>
<evidence type="ECO:0000256" key="8">
    <source>
        <dbReference type="ARBA" id="ARBA00023163"/>
    </source>
</evidence>
<evidence type="ECO:0000256" key="3">
    <source>
        <dbReference type="ARBA" id="ARBA00022553"/>
    </source>
</evidence>
<dbReference type="SMART" id="SM00448">
    <property type="entry name" value="REC"/>
    <property type="match status" value="1"/>
</dbReference>
<sequence>MTVAVLVVEDDELAAQAHASHVGRVPGFSLHGVARTASEALRLLPGADLILLDMNLPDEHGLTVLQRIRASGSQCDVIAVTAAREASVVRSAVSQGVVGYLLKPFTFASFRAKLEQYADYHRQLAGVSDSIGQGDVDRLLGALRPTTAPPPKGMSTETLQEVSAALEASDGPRSAAEVAELIGASRVTARRYLEYLADSGVLVRSARYGGPGRPEIRYRPAES</sequence>
<evidence type="ECO:0000256" key="7">
    <source>
        <dbReference type="ARBA" id="ARBA00023159"/>
    </source>
</evidence>
<protein>
    <recommendedName>
        <fullName evidence="9">Transcriptional regulatory protein</fullName>
    </recommendedName>
</protein>
<dbReference type="RefSeq" id="WP_166197970.1">
    <property type="nucleotide sequence ID" value="NZ_JAAOIV010000012.1"/>
</dbReference>
<comment type="subcellular location">
    <subcellularLocation>
        <location evidence="1 9">Cytoplasm</location>
    </subcellularLocation>
</comment>
<reference evidence="12" key="1">
    <citation type="submission" date="2020-03" db="EMBL/GenBank/DDBJ databases">
        <title>Draft sequencing of Calidifontibacter sp. DB0510.</title>
        <authorList>
            <person name="Kim D.-U."/>
        </authorList>
    </citation>
    <scope>NUCLEOTIDE SEQUENCE</scope>
    <source>
        <strain evidence="12">DB0510</strain>
    </source>
</reference>
<gene>
    <name evidence="12" type="ORF">G9U51_14955</name>
</gene>
<dbReference type="InterPro" id="IPR036390">
    <property type="entry name" value="WH_DNA-bd_sf"/>
</dbReference>
<organism evidence="12 13">
    <name type="scientific">Metallococcus carri</name>
    <dbReference type="NCBI Taxonomy" id="1656884"/>
    <lineage>
        <taxon>Bacteria</taxon>
        <taxon>Bacillati</taxon>
        <taxon>Actinomycetota</taxon>
        <taxon>Actinomycetes</taxon>
        <taxon>Micrococcales</taxon>
        <taxon>Dermacoccaceae</taxon>
        <taxon>Metallococcus</taxon>
    </lineage>
</organism>
<dbReference type="Pfam" id="PF00072">
    <property type="entry name" value="Response_reg"/>
    <property type="match status" value="1"/>
</dbReference>
<dbReference type="InterPro" id="IPR001789">
    <property type="entry name" value="Sig_transdc_resp-reg_receiver"/>
</dbReference>
<proteinExistence type="predicted"/>
<evidence type="ECO:0000256" key="6">
    <source>
        <dbReference type="ARBA" id="ARBA00023125"/>
    </source>
</evidence>
<accession>A0A967B2F8</accession>
<dbReference type="GO" id="GO:0003677">
    <property type="term" value="F:DNA binding"/>
    <property type="evidence" value="ECO:0007669"/>
    <property type="project" value="UniProtKB-KW"/>
</dbReference>
<dbReference type="InterPro" id="IPR051271">
    <property type="entry name" value="2C-system_Tx_regulators"/>
</dbReference>
<dbReference type="GO" id="GO:0005737">
    <property type="term" value="C:cytoplasm"/>
    <property type="evidence" value="ECO:0007669"/>
    <property type="project" value="UniProtKB-SubCell"/>
</dbReference>
<dbReference type="EMBL" id="JAAOIV010000012">
    <property type="protein sequence ID" value="NHN57068.1"/>
    <property type="molecule type" value="Genomic_DNA"/>
</dbReference>
<dbReference type="InterPro" id="IPR024187">
    <property type="entry name" value="Sig_transdc_resp-reg_cit/mal"/>
</dbReference>
<dbReference type="SUPFAM" id="SSF46785">
    <property type="entry name" value="Winged helix' DNA-binding domain"/>
    <property type="match status" value="1"/>
</dbReference>
<dbReference type="GO" id="GO:0000156">
    <property type="term" value="F:phosphorelay response regulator activity"/>
    <property type="evidence" value="ECO:0007669"/>
    <property type="project" value="TreeGrafter"/>
</dbReference>
<dbReference type="InterPro" id="IPR036388">
    <property type="entry name" value="WH-like_DNA-bd_sf"/>
</dbReference>
<evidence type="ECO:0000256" key="1">
    <source>
        <dbReference type="ARBA" id="ARBA00004496"/>
    </source>
</evidence>
<dbReference type="PANTHER" id="PTHR45526:SF1">
    <property type="entry name" value="TRANSCRIPTIONAL REGULATORY PROTEIN DCUR-RELATED"/>
    <property type="match status" value="1"/>
</dbReference>
<evidence type="ECO:0000313" key="13">
    <source>
        <dbReference type="Proteomes" id="UP000744769"/>
    </source>
</evidence>
<comment type="caution">
    <text evidence="12">The sequence shown here is derived from an EMBL/GenBank/DDBJ whole genome shotgun (WGS) entry which is preliminary data.</text>
</comment>
<feature type="domain" description="Response regulatory" evidence="11">
    <location>
        <begin position="4"/>
        <end position="118"/>
    </location>
</feature>
<keyword evidence="8 9" id="KW-0804">Transcription</keyword>
<dbReference type="InterPro" id="IPR011006">
    <property type="entry name" value="CheY-like_superfamily"/>
</dbReference>
<dbReference type="SUPFAM" id="SSF52172">
    <property type="entry name" value="CheY-like"/>
    <property type="match status" value="1"/>
</dbReference>
<name>A0A967B2F8_9MICO</name>
<evidence type="ECO:0000256" key="2">
    <source>
        <dbReference type="ARBA" id="ARBA00022490"/>
    </source>
</evidence>
<dbReference type="GO" id="GO:0003700">
    <property type="term" value="F:DNA-binding transcription factor activity"/>
    <property type="evidence" value="ECO:0007669"/>
    <property type="project" value="InterPro"/>
</dbReference>
<keyword evidence="7 9" id="KW-0010">Activator</keyword>
<dbReference type="Gene3D" id="1.10.10.10">
    <property type="entry name" value="Winged helix-like DNA-binding domain superfamily/Winged helix DNA-binding domain"/>
    <property type="match status" value="1"/>
</dbReference>
<feature type="modified residue" description="4-aspartylphosphate" evidence="10">
    <location>
        <position position="53"/>
    </location>
</feature>
<evidence type="ECO:0000259" key="11">
    <source>
        <dbReference type="PROSITE" id="PS50110"/>
    </source>
</evidence>
<evidence type="ECO:0000256" key="9">
    <source>
        <dbReference type="PIRNR" id="PIRNR006171"/>
    </source>
</evidence>
<dbReference type="AlphaFoldDB" id="A0A967B2F8"/>
<keyword evidence="6 9" id="KW-0238">DNA-binding</keyword>